<name>A0ABS8WHU6_DATST</name>
<comment type="function">
    <text evidence="4">Plant non-specific lipid-transfer proteins transfer phospholipids as well as galactolipids across membranes. May play a role in wax or cutin deposition in the cell walls of expanding epidermal cells and certain secretory tissues.</text>
</comment>
<protein>
    <recommendedName>
        <fullName evidence="4">Non-specific lipid-transfer protein</fullName>
    </recommendedName>
</protein>
<evidence type="ECO:0000313" key="7">
    <source>
        <dbReference type="EMBL" id="MCE3050378.1"/>
    </source>
</evidence>
<keyword evidence="5" id="KW-0732">Signal</keyword>
<dbReference type="EMBL" id="JACEIK010007536">
    <property type="protein sequence ID" value="MCE3050378.1"/>
    <property type="molecule type" value="Genomic_DNA"/>
</dbReference>
<dbReference type="CDD" id="cd01960">
    <property type="entry name" value="nsLTP1"/>
    <property type="match status" value="2"/>
</dbReference>
<keyword evidence="8" id="KW-1185">Reference proteome</keyword>
<feature type="domain" description="Bifunctional inhibitor/plant lipid transfer protein/seed storage helical" evidence="6">
    <location>
        <begin position="157"/>
        <end position="241"/>
    </location>
</feature>
<dbReference type="InterPro" id="IPR000528">
    <property type="entry name" value="Plant_nsLTP"/>
</dbReference>
<dbReference type="InterPro" id="IPR016140">
    <property type="entry name" value="Bifunc_inhib/LTP/seed_store"/>
</dbReference>
<evidence type="ECO:0000256" key="1">
    <source>
        <dbReference type="ARBA" id="ARBA00009748"/>
    </source>
</evidence>
<feature type="chain" id="PRO_5046073158" description="Non-specific lipid-transfer protein" evidence="5">
    <location>
        <begin position="25"/>
        <end position="243"/>
    </location>
</feature>
<reference evidence="7 8" key="1">
    <citation type="journal article" date="2021" name="BMC Genomics">
        <title>Datura genome reveals duplications of psychoactive alkaloid biosynthetic genes and high mutation rate following tissue culture.</title>
        <authorList>
            <person name="Rajewski A."/>
            <person name="Carter-House D."/>
            <person name="Stajich J."/>
            <person name="Litt A."/>
        </authorList>
    </citation>
    <scope>NUCLEOTIDE SEQUENCE [LARGE SCALE GENOMIC DNA]</scope>
    <source>
        <strain evidence="7">AR-01</strain>
    </source>
</reference>
<evidence type="ECO:0000313" key="8">
    <source>
        <dbReference type="Proteomes" id="UP000823775"/>
    </source>
</evidence>
<proteinExistence type="inferred from homology"/>
<organism evidence="7 8">
    <name type="scientific">Datura stramonium</name>
    <name type="common">Jimsonweed</name>
    <name type="synonym">Common thornapple</name>
    <dbReference type="NCBI Taxonomy" id="4076"/>
    <lineage>
        <taxon>Eukaryota</taxon>
        <taxon>Viridiplantae</taxon>
        <taxon>Streptophyta</taxon>
        <taxon>Embryophyta</taxon>
        <taxon>Tracheophyta</taxon>
        <taxon>Spermatophyta</taxon>
        <taxon>Magnoliopsida</taxon>
        <taxon>eudicotyledons</taxon>
        <taxon>Gunneridae</taxon>
        <taxon>Pentapetalae</taxon>
        <taxon>asterids</taxon>
        <taxon>lamiids</taxon>
        <taxon>Solanales</taxon>
        <taxon>Solanaceae</taxon>
        <taxon>Solanoideae</taxon>
        <taxon>Datureae</taxon>
        <taxon>Datura</taxon>
    </lineage>
</organism>
<dbReference type="Gene3D" id="1.10.110.10">
    <property type="entry name" value="Plant lipid-transfer and hydrophobic proteins"/>
    <property type="match status" value="2"/>
</dbReference>
<dbReference type="SMART" id="SM00499">
    <property type="entry name" value="AAI"/>
    <property type="match status" value="2"/>
</dbReference>
<gene>
    <name evidence="7" type="ORF">HAX54_047078</name>
</gene>
<feature type="domain" description="Bifunctional inhibitor/plant lipid transfer protein/seed storage helical" evidence="6">
    <location>
        <begin position="27"/>
        <end position="111"/>
    </location>
</feature>
<dbReference type="InterPro" id="IPR036312">
    <property type="entry name" value="Bifun_inhib/LTP/seed_sf"/>
</dbReference>
<dbReference type="SUPFAM" id="SSF47699">
    <property type="entry name" value="Bifunctional inhibitor/lipid-transfer protein/seed storage 2S albumin"/>
    <property type="match status" value="2"/>
</dbReference>
<dbReference type="PRINTS" id="PR00382">
    <property type="entry name" value="LIPIDTRNSFER"/>
</dbReference>
<keyword evidence="2 4" id="KW-0813">Transport</keyword>
<dbReference type="Pfam" id="PF00234">
    <property type="entry name" value="Tryp_alpha_amyl"/>
    <property type="match status" value="2"/>
</dbReference>
<evidence type="ECO:0000256" key="3">
    <source>
        <dbReference type="ARBA" id="ARBA00023121"/>
    </source>
</evidence>
<feature type="signal peptide" evidence="5">
    <location>
        <begin position="1"/>
        <end position="24"/>
    </location>
</feature>
<evidence type="ECO:0000259" key="6">
    <source>
        <dbReference type="SMART" id="SM00499"/>
    </source>
</evidence>
<evidence type="ECO:0000256" key="2">
    <source>
        <dbReference type="ARBA" id="ARBA00022448"/>
    </source>
</evidence>
<comment type="similarity">
    <text evidence="1 4">Belongs to the plant LTP family.</text>
</comment>
<comment type="caution">
    <text evidence="7">The sequence shown here is derived from an EMBL/GenBank/DDBJ whole genome shotgun (WGS) entry which is preliminary data.</text>
</comment>
<dbReference type="PANTHER" id="PTHR33076">
    <property type="entry name" value="NON-SPECIFIC LIPID-TRANSFER PROTEIN 2-RELATED"/>
    <property type="match status" value="1"/>
</dbReference>
<keyword evidence="3 4" id="KW-0446">Lipid-binding</keyword>
<accession>A0ABS8WHU6</accession>
<evidence type="ECO:0000256" key="4">
    <source>
        <dbReference type="RuleBase" id="RU000628"/>
    </source>
</evidence>
<evidence type="ECO:0000256" key="5">
    <source>
        <dbReference type="SAM" id="SignalP"/>
    </source>
</evidence>
<dbReference type="Proteomes" id="UP000823775">
    <property type="component" value="Unassembled WGS sequence"/>
</dbReference>
<sequence>MKGIIISSIVVLAMIQLMFEPGQALTCGQVDASLAPCIPYLTQGGEPGAACCSGVKSLKGLAQSTADKKVACNCVKAAANRYANLKDDAAQALPSKCGVTMDTPISRNVNCDAISIGHCTMLSIRNALLYLNNTVYLCFTLAHKTELMFEPGQALTCGQVDASLAPCIPYLTQGGEPGAACCSGVKSLKGLAQSTADKKVACNCVKAAANRYANLKDDAAQALPSKCGVTMDTPISRNVNCDA</sequence>